<dbReference type="OrthoDB" id="10067343at2759"/>
<evidence type="ECO:0000256" key="5">
    <source>
        <dbReference type="ARBA" id="ARBA00022728"/>
    </source>
</evidence>
<dbReference type="Pfam" id="PF23233">
    <property type="entry name" value="HAT_Syf1_CNRKL1_N"/>
    <property type="match status" value="1"/>
</dbReference>
<dbReference type="SMART" id="SM00386">
    <property type="entry name" value="HAT"/>
    <property type="match status" value="12"/>
</dbReference>
<dbReference type="GO" id="GO:0071007">
    <property type="term" value="C:U2-type catalytic step 2 spliceosome"/>
    <property type="evidence" value="ECO:0007669"/>
    <property type="project" value="TreeGrafter"/>
</dbReference>
<dbReference type="GO" id="GO:0000349">
    <property type="term" value="P:generation of catalytic spliceosome for first transesterification step"/>
    <property type="evidence" value="ECO:0007669"/>
    <property type="project" value="TreeGrafter"/>
</dbReference>
<gene>
    <name evidence="16" type="ORF">BMF94_3952</name>
</gene>
<feature type="domain" description="Pre-mRNA-splicing factor Syf1/CRNKL1-like C-terminal HAT-repeats" evidence="14">
    <location>
        <begin position="572"/>
        <end position="967"/>
    </location>
</feature>
<dbReference type="InterPro" id="IPR055430">
    <property type="entry name" value="HAT_Syf1_CNRKL1_C"/>
</dbReference>
<dbReference type="SUPFAM" id="SSF48452">
    <property type="entry name" value="TPR-like"/>
    <property type="match status" value="2"/>
</dbReference>
<evidence type="ECO:0000256" key="6">
    <source>
        <dbReference type="ARBA" id="ARBA00022737"/>
    </source>
</evidence>
<feature type="compositionally biased region" description="Basic and acidic residues" evidence="12">
    <location>
        <begin position="357"/>
        <end position="368"/>
    </location>
</feature>
<evidence type="ECO:0000256" key="12">
    <source>
        <dbReference type="SAM" id="MobiDB-lite"/>
    </source>
</evidence>
<keyword evidence="5" id="KW-0747">Spliceosome</keyword>
<keyword evidence="17" id="KW-1185">Reference proteome</keyword>
<evidence type="ECO:0000256" key="2">
    <source>
        <dbReference type="ARBA" id="ARBA00008644"/>
    </source>
</evidence>
<dbReference type="FunFam" id="1.25.40.10:FF:000038">
    <property type="entry name" value="Putative pre-mRNA-splicing factor SYF1"/>
    <property type="match status" value="1"/>
</dbReference>
<sequence>MAIAYGDLTALLPLTVPIPTVASHPELLESEHLSTEHDLLRNPTSLARWTNYLRTIHDEIDAHRLAARGQASGVERILLGDALSTPAGRKGLQRLTDVYERALQHHPRSYALWRDYLAMRSSCVLGKPQKPLKLNAPRKRRGQDGIGRTMTEWLEAGKGEIDEIEEGERDYELEWEGALDGILGYDEWRSLAATYERAIAWLPQMPRLWLSYLTLFVHPSCPAALAHTHARRTFDRALRTLAPSLHERIWHLYLTWASPSSPASLSPETIVSVWRRYLSRDPSPTSHYIHSVLLALDEPRPLEAAKRLLALSHQVQTGQFKHPTGAAGEVKSAYQLLVEWLEVCEKYPEEVGVDADESQKLRTEREQAEAAQAAAAASDAKANGEQPAKPDGKANAISPALPRAVLDATSDEHLDVDSLIRTHGLAVYPDQAGRLWTGLATYWIKRGEFSLARDTFEEALGNVVTLRDFTQVFDAYAEFEESYISGLMETLAEGEADEDADEEDRKEDERELDERMKNFEELMDRRPFLVNEVLLRRNPNDVQEWEKRVALYGTDDEKVAETYTLATKTISPRRAVGPYNLVWIHFAKFYEQGGVAGEAEKDLVSARKVFEKATHVPFRRVDELAEVWCEWAEMEVRNENYDEAIKVMQRASAIPNKWKSISFHDESLSVQQRLFKSLKLWSFYVDLEESIGTVETTKAVYDRIFELKIANAQVVINCANFLEENEYWEESFKVYERGVDLFTYPIAFEIWNAYLSKFMKRYGGDKLERARDLFEQALATCPAKFCKPIYLLYGQLEEEYGLAKRAMAVYDRATKEVEAKDRMEMFTYYIARATASFGLAATRPIYERAIESLPDSQTAEMCLRFAALERKLGEIDRARAIYAHASQFCDPRTNPQFWAQWNAFEIETGSEDTFREYLRIKRAVQAAFNTEASYLSAKLQQLQKGGQAAQEAVAGAPVVDPMAALDRATGQQGGTRVSGFVAASSGAKIGGQGEPDAEAEPAQGNADEIAIDDDDEDDE</sequence>
<dbReference type="GO" id="GO:0071014">
    <property type="term" value="C:post-mRNA release spliceosomal complex"/>
    <property type="evidence" value="ECO:0007669"/>
    <property type="project" value="TreeGrafter"/>
</dbReference>
<dbReference type="STRING" id="741276.A0A2S5B869"/>
<evidence type="ECO:0000256" key="11">
    <source>
        <dbReference type="ARBA" id="ARBA00067212"/>
    </source>
</evidence>
<reference evidence="16 17" key="1">
    <citation type="journal article" date="2018" name="Front. Microbiol.">
        <title>Prospects for Fungal Bioremediation of Acidic Radioactive Waste Sites: Characterization and Genome Sequence of Rhodotorula taiwanensis MD1149.</title>
        <authorList>
            <person name="Tkavc R."/>
            <person name="Matrosova V.Y."/>
            <person name="Grichenko O.E."/>
            <person name="Gostincar C."/>
            <person name="Volpe R.P."/>
            <person name="Klimenkova P."/>
            <person name="Gaidamakova E.K."/>
            <person name="Zhou C.E."/>
            <person name="Stewart B.J."/>
            <person name="Lyman M.G."/>
            <person name="Malfatti S.A."/>
            <person name="Rubinfeld B."/>
            <person name="Courtot M."/>
            <person name="Singh J."/>
            <person name="Dalgard C.L."/>
            <person name="Hamilton T."/>
            <person name="Frey K.G."/>
            <person name="Gunde-Cimerman N."/>
            <person name="Dugan L."/>
            <person name="Daly M.J."/>
        </authorList>
    </citation>
    <scope>NUCLEOTIDE SEQUENCE [LARGE SCALE GENOMIC DNA]</scope>
    <source>
        <strain evidence="16 17">MD1149</strain>
    </source>
</reference>
<evidence type="ECO:0000259" key="13">
    <source>
        <dbReference type="Pfam" id="PF23220"/>
    </source>
</evidence>
<dbReference type="FunFam" id="1.25.40.10:FF:000023">
    <property type="entry name" value="Pre-mRNA-splicing factor SYF1"/>
    <property type="match status" value="1"/>
</dbReference>
<keyword evidence="6" id="KW-0677">Repeat</keyword>
<dbReference type="PANTHER" id="PTHR11246">
    <property type="entry name" value="PRE-MRNA SPLICING FACTOR"/>
    <property type="match status" value="1"/>
</dbReference>
<feature type="domain" description="Pre-mRNA-splicing factor Syf1-like N-terminal HAT-repeats" evidence="15">
    <location>
        <begin position="187"/>
        <end position="282"/>
    </location>
</feature>
<dbReference type="InterPro" id="IPR045075">
    <property type="entry name" value="Syf1-like"/>
</dbReference>
<dbReference type="Proteomes" id="UP000237144">
    <property type="component" value="Unassembled WGS sequence"/>
</dbReference>
<dbReference type="FunFam" id="1.25.40.10:FF:000137">
    <property type="entry name" value="Pre-mRNA-splicing factor syf1"/>
    <property type="match status" value="1"/>
</dbReference>
<feature type="region of interest" description="Disordered" evidence="12">
    <location>
        <begin position="352"/>
        <end position="395"/>
    </location>
</feature>
<comment type="caution">
    <text evidence="16">The sequence shown here is derived from an EMBL/GenBank/DDBJ whole genome shotgun (WGS) entry which is preliminary data.</text>
</comment>
<protein>
    <recommendedName>
        <fullName evidence="10">Pre-mRNA-splicing factor SYF1</fullName>
    </recommendedName>
    <alternativeName>
        <fullName evidence="11">Pre-mRNA-splicing factor syf1</fullName>
    </alternativeName>
</protein>
<keyword evidence="7" id="KW-0508">mRNA splicing</keyword>
<keyword evidence="8" id="KW-0539">Nucleus</keyword>
<dbReference type="GO" id="GO:0000974">
    <property type="term" value="C:Prp19 complex"/>
    <property type="evidence" value="ECO:0007669"/>
    <property type="project" value="TreeGrafter"/>
</dbReference>
<comment type="subcellular location">
    <subcellularLocation>
        <location evidence="1">Nucleus</location>
    </subcellularLocation>
</comment>
<evidence type="ECO:0000256" key="1">
    <source>
        <dbReference type="ARBA" id="ARBA00004123"/>
    </source>
</evidence>
<evidence type="ECO:0000313" key="17">
    <source>
        <dbReference type="Proteomes" id="UP000237144"/>
    </source>
</evidence>
<evidence type="ECO:0000256" key="4">
    <source>
        <dbReference type="ARBA" id="ARBA00022664"/>
    </source>
</evidence>
<organism evidence="16 17">
    <name type="scientific">Rhodotorula taiwanensis</name>
    <dbReference type="NCBI Taxonomy" id="741276"/>
    <lineage>
        <taxon>Eukaryota</taxon>
        <taxon>Fungi</taxon>
        <taxon>Dikarya</taxon>
        <taxon>Basidiomycota</taxon>
        <taxon>Pucciniomycotina</taxon>
        <taxon>Microbotryomycetes</taxon>
        <taxon>Sporidiobolales</taxon>
        <taxon>Sporidiobolaceae</taxon>
        <taxon>Rhodotorula</taxon>
    </lineage>
</organism>
<dbReference type="Gene3D" id="1.25.40.10">
    <property type="entry name" value="Tetratricopeptide repeat domain"/>
    <property type="match status" value="4"/>
</dbReference>
<evidence type="ECO:0000259" key="14">
    <source>
        <dbReference type="Pfam" id="PF23231"/>
    </source>
</evidence>
<accession>A0A2S5B869</accession>
<dbReference type="InterPro" id="IPR003107">
    <property type="entry name" value="HAT"/>
</dbReference>
<dbReference type="InterPro" id="IPR011990">
    <property type="entry name" value="TPR-like_helical_dom_sf"/>
</dbReference>
<dbReference type="AlphaFoldDB" id="A0A2S5B869"/>
<comment type="subunit">
    <text evidence="3">Associated with the spliceosome.</text>
</comment>
<feature type="domain" description="Pre-mRNA-splicing factor SYF1 central HAT repeats" evidence="13">
    <location>
        <begin position="410"/>
        <end position="570"/>
    </location>
</feature>
<dbReference type="Pfam" id="PF23220">
    <property type="entry name" value="HAT_Syf1_M"/>
    <property type="match status" value="1"/>
</dbReference>
<feature type="region of interest" description="Disordered" evidence="12">
    <location>
        <begin position="986"/>
        <end position="1019"/>
    </location>
</feature>
<proteinExistence type="inferred from homology"/>
<keyword evidence="4" id="KW-0507">mRNA processing</keyword>
<evidence type="ECO:0000256" key="10">
    <source>
        <dbReference type="ARBA" id="ARBA00039472"/>
    </source>
</evidence>
<evidence type="ECO:0000256" key="3">
    <source>
        <dbReference type="ARBA" id="ARBA00011524"/>
    </source>
</evidence>
<dbReference type="EMBL" id="PJQD01000043">
    <property type="protein sequence ID" value="POY72966.1"/>
    <property type="molecule type" value="Genomic_DNA"/>
</dbReference>
<dbReference type="InterPro" id="IPR056350">
    <property type="entry name" value="HAT_Syf1_central"/>
</dbReference>
<evidence type="ECO:0000256" key="7">
    <source>
        <dbReference type="ARBA" id="ARBA00023187"/>
    </source>
</evidence>
<evidence type="ECO:0000313" key="16">
    <source>
        <dbReference type="EMBL" id="POY72966.1"/>
    </source>
</evidence>
<comment type="similarity">
    <text evidence="2">Belongs to the crooked-neck family.</text>
</comment>
<comment type="function">
    <text evidence="9">Involved in pre-mRNA splicing and cell cycle progression.</text>
</comment>
<evidence type="ECO:0000256" key="8">
    <source>
        <dbReference type="ARBA" id="ARBA00023242"/>
    </source>
</evidence>
<dbReference type="InterPro" id="IPR055433">
    <property type="entry name" value="HAT_Syf1-like_N"/>
</dbReference>
<name>A0A2S5B869_9BASI</name>
<evidence type="ECO:0000256" key="9">
    <source>
        <dbReference type="ARBA" id="ARBA00037272"/>
    </source>
</evidence>
<feature type="compositionally biased region" description="Acidic residues" evidence="12">
    <location>
        <begin position="1009"/>
        <end position="1019"/>
    </location>
</feature>
<dbReference type="PANTHER" id="PTHR11246:SF5">
    <property type="entry name" value="PRE-MRNA-SPLICING FACTOR SYF1"/>
    <property type="match status" value="1"/>
</dbReference>
<dbReference type="Pfam" id="PF23231">
    <property type="entry name" value="HAT_Syf1_CNRKL1_C"/>
    <property type="match status" value="1"/>
</dbReference>
<evidence type="ECO:0000259" key="15">
    <source>
        <dbReference type="Pfam" id="PF23233"/>
    </source>
</evidence>